<organism evidence="3 4">
    <name type="scientific">Streptomyces hydrogenans</name>
    <dbReference type="NCBI Taxonomy" id="1873719"/>
    <lineage>
        <taxon>Bacteria</taxon>
        <taxon>Bacillati</taxon>
        <taxon>Actinomycetota</taxon>
        <taxon>Actinomycetes</taxon>
        <taxon>Kitasatosporales</taxon>
        <taxon>Streptomycetaceae</taxon>
        <taxon>Streptomyces</taxon>
    </lineage>
</organism>
<evidence type="ECO:0000256" key="2">
    <source>
        <dbReference type="SAM" id="Phobius"/>
    </source>
</evidence>
<comment type="caution">
    <text evidence="3">The sequence shown here is derived from an EMBL/GenBank/DDBJ whole genome shotgun (WGS) entry which is preliminary data.</text>
</comment>
<reference evidence="3" key="1">
    <citation type="submission" date="2024-05" db="EMBL/GenBank/DDBJ databases">
        <title>Whole genome shotgun sequence of Streptomyces hydrogenans NBRC 13475.</title>
        <authorList>
            <person name="Komaki H."/>
            <person name="Tamura T."/>
        </authorList>
    </citation>
    <scope>NUCLEOTIDE SEQUENCE</scope>
    <source>
        <strain evidence="3">NBRC 13475</strain>
    </source>
</reference>
<dbReference type="RefSeq" id="WP_190224156.1">
    <property type="nucleotide sequence ID" value="NZ_BNBS01000049.1"/>
</dbReference>
<evidence type="ECO:0000256" key="1">
    <source>
        <dbReference type="SAM" id="MobiDB-lite"/>
    </source>
</evidence>
<accession>A0ABQ3PQL1</accession>
<evidence type="ECO:0008006" key="5">
    <source>
        <dbReference type="Google" id="ProtNLM"/>
    </source>
</evidence>
<proteinExistence type="predicted"/>
<feature type="transmembrane region" description="Helical" evidence="2">
    <location>
        <begin position="248"/>
        <end position="265"/>
    </location>
</feature>
<feature type="region of interest" description="Disordered" evidence="1">
    <location>
        <begin position="35"/>
        <end position="54"/>
    </location>
</feature>
<keyword evidence="2" id="KW-1133">Transmembrane helix</keyword>
<evidence type="ECO:0000313" key="3">
    <source>
        <dbReference type="EMBL" id="GHI27311.1"/>
    </source>
</evidence>
<feature type="transmembrane region" description="Helical" evidence="2">
    <location>
        <begin position="165"/>
        <end position="190"/>
    </location>
</feature>
<keyword evidence="4" id="KW-1185">Reference proteome</keyword>
<protein>
    <recommendedName>
        <fullName evidence="5">Integral membrane protein</fullName>
    </recommendedName>
</protein>
<keyword evidence="2" id="KW-0472">Membrane</keyword>
<keyword evidence="2" id="KW-0812">Transmembrane</keyword>
<feature type="transmembrane region" description="Helical" evidence="2">
    <location>
        <begin position="216"/>
        <end position="236"/>
    </location>
</feature>
<dbReference type="EMBL" id="BNDW01000117">
    <property type="protein sequence ID" value="GHI27311.1"/>
    <property type="molecule type" value="Genomic_DNA"/>
</dbReference>
<evidence type="ECO:0000313" key="4">
    <source>
        <dbReference type="Proteomes" id="UP001052739"/>
    </source>
</evidence>
<feature type="compositionally biased region" description="Basic and acidic residues" evidence="1">
    <location>
        <begin position="37"/>
        <end position="47"/>
    </location>
</feature>
<sequence length="288" mass="32334">MTNLHRTTTAKLDDFRNRLTALDEELSRAMARAAAAENERDRLHHQTQEQGRQLAAAAAYSRQVENELAGSRYEVQRLRQEIGVLQHQVQLLHHDAQQAARSEVADPSMQVSAVHAREAVQSGPLRHTPGRRPTGLFDLGISTDRARRMYVEWRHSEKNAEDLDALALALFTFAVCAFPALLLGTSFHFLPGAQKSDGKWMDLMYDGPVEPTAAEWTYIVAGILLFQILVACVVIWFEGRLRRRTHPYGMIVLAVPTVLLVPLGLEYGEHLHLDVLAIPLLRLFGLHA</sequence>
<dbReference type="Proteomes" id="UP001052739">
    <property type="component" value="Unassembled WGS sequence"/>
</dbReference>
<gene>
    <name evidence="3" type="ORF">Shyd_86820</name>
</gene>
<name>A0ABQ3PQL1_9ACTN</name>